<dbReference type="EMBL" id="CAJOBF010003873">
    <property type="protein sequence ID" value="CAF4113293.1"/>
    <property type="molecule type" value="Genomic_DNA"/>
</dbReference>
<dbReference type="Proteomes" id="UP000663855">
    <property type="component" value="Unassembled WGS sequence"/>
</dbReference>
<dbReference type="Proteomes" id="UP000681720">
    <property type="component" value="Unassembled WGS sequence"/>
</dbReference>
<dbReference type="AlphaFoldDB" id="A0A815ZRH8"/>
<evidence type="ECO:0000313" key="2">
    <source>
        <dbReference type="EMBL" id="CAF1587645.1"/>
    </source>
</evidence>
<evidence type="ECO:0000313" key="9">
    <source>
        <dbReference type="EMBL" id="CAF4043543.1"/>
    </source>
</evidence>
<feature type="compositionally biased region" description="Polar residues" evidence="1">
    <location>
        <begin position="67"/>
        <end position="80"/>
    </location>
</feature>
<comment type="caution">
    <text evidence="2">The sequence shown here is derived from an EMBL/GenBank/DDBJ whole genome shotgun (WGS) entry which is preliminary data.</text>
</comment>
<dbReference type="Proteomes" id="UP000663887">
    <property type="component" value="Unassembled WGS sequence"/>
</dbReference>
<evidence type="ECO:0000313" key="10">
    <source>
        <dbReference type="EMBL" id="CAF4113293.1"/>
    </source>
</evidence>
<evidence type="ECO:0000313" key="4">
    <source>
        <dbReference type="EMBL" id="CAF2094954.1"/>
    </source>
</evidence>
<reference evidence="2" key="1">
    <citation type="submission" date="2021-02" db="EMBL/GenBank/DDBJ databases">
        <authorList>
            <person name="Nowell W R."/>
        </authorList>
    </citation>
    <scope>NUCLEOTIDE SEQUENCE</scope>
</reference>
<dbReference type="EMBL" id="CAJNOW010020490">
    <property type="protein sequence ID" value="CAF1679684.1"/>
    <property type="molecule type" value="Genomic_DNA"/>
</dbReference>
<dbReference type="OrthoDB" id="10449681at2759"/>
<evidence type="ECO:0000313" key="12">
    <source>
        <dbReference type="Proteomes" id="UP000663866"/>
    </source>
</evidence>
<dbReference type="EMBL" id="CAJNOV010016263">
    <property type="protein sequence ID" value="CAF1587645.1"/>
    <property type="molecule type" value="Genomic_DNA"/>
</dbReference>
<keyword evidence="12" id="KW-1185">Reference proteome</keyword>
<dbReference type="Proteomes" id="UP000663842">
    <property type="component" value="Unassembled WGS sequence"/>
</dbReference>
<dbReference type="EMBL" id="CAJNRE010010685">
    <property type="protein sequence ID" value="CAF2094954.1"/>
    <property type="molecule type" value="Genomic_DNA"/>
</dbReference>
<dbReference type="Proteomes" id="UP000663824">
    <property type="component" value="Unassembled WGS sequence"/>
</dbReference>
<proteinExistence type="predicted"/>
<name>A0A815ZRH8_9BILA</name>
<evidence type="ECO:0000313" key="3">
    <source>
        <dbReference type="EMBL" id="CAF1679684.1"/>
    </source>
</evidence>
<accession>A0A815ZRH8</accession>
<dbReference type="EMBL" id="CAJOBJ010000625">
    <property type="protein sequence ID" value="CAF3834413.1"/>
    <property type="molecule type" value="Genomic_DNA"/>
</dbReference>
<dbReference type="EMBL" id="CAJOBG010003060">
    <property type="protein sequence ID" value="CAF4043543.1"/>
    <property type="molecule type" value="Genomic_DNA"/>
</dbReference>
<organism evidence="2 11">
    <name type="scientific">Rotaria magnacalcarata</name>
    <dbReference type="NCBI Taxonomy" id="392030"/>
    <lineage>
        <taxon>Eukaryota</taxon>
        <taxon>Metazoa</taxon>
        <taxon>Spiralia</taxon>
        <taxon>Gnathifera</taxon>
        <taxon>Rotifera</taxon>
        <taxon>Eurotatoria</taxon>
        <taxon>Bdelloidea</taxon>
        <taxon>Philodinida</taxon>
        <taxon>Philodinidae</taxon>
        <taxon>Rotaria</taxon>
    </lineage>
</organism>
<gene>
    <name evidence="7" type="ORF">BYL167_LOCUS2448</name>
    <name evidence="2" type="ORF">CJN711_LOCUS33680</name>
    <name evidence="8" type="ORF">GIL414_LOCUS3000</name>
    <name evidence="3" type="ORF">KQP761_LOCUS36247</name>
    <name evidence="4" type="ORF">MBJ925_LOCUS21219</name>
    <name evidence="9" type="ORF">OVN521_LOCUS17539</name>
    <name evidence="10" type="ORF">UXM345_LOCUS22962</name>
    <name evidence="6" type="ORF">WKI299_LOCUS32725</name>
    <name evidence="5" type="ORF">XDN619_LOCUS27882</name>
</gene>
<dbReference type="EMBL" id="CAJNRG010013237">
    <property type="protein sequence ID" value="CAF2146661.1"/>
    <property type="molecule type" value="Genomic_DNA"/>
</dbReference>
<dbReference type="EMBL" id="CAJNRF010015141">
    <property type="protein sequence ID" value="CAF2166925.1"/>
    <property type="molecule type" value="Genomic_DNA"/>
</dbReference>
<evidence type="ECO:0000313" key="11">
    <source>
        <dbReference type="Proteomes" id="UP000663855"/>
    </source>
</evidence>
<evidence type="ECO:0000313" key="7">
    <source>
        <dbReference type="EMBL" id="CAF3790977.1"/>
    </source>
</evidence>
<dbReference type="Proteomes" id="UP000663856">
    <property type="component" value="Unassembled WGS sequence"/>
</dbReference>
<evidence type="ECO:0000313" key="8">
    <source>
        <dbReference type="EMBL" id="CAF3834413.1"/>
    </source>
</evidence>
<sequence length="80" mass="8683">MSQSTTSKTSPTTTTPTTTLKTPATTTVKKKLRFRTMVSQVYRLFISSSTARQANEKTKKNLELPSISVTSPDGVTTAVD</sequence>
<dbReference type="Proteomes" id="UP000681967">
    <property type="component" value="Unassembled WGS sequence"/>
</dbReference>
<evidence type="ECO:0000313" key="5">
    <source>
        <dbReference type="EMBL" id="CAF2146661.1"/>
    </source>
</evidence>
<dbReference type="EMBL" id="CAJOBH010000427">
    <property type="protein sequence ID" value="CAF3790977.1"/>
    <property type="molecule type" value="Genomic_DNA"/>
</dbReference>
<feature type="region of interest" description="Disordered" evidence="1">
    <location>
        <begin position="52"/>
        <end position="80"/>
    </location>
</feature>
<protein>
    <submittedName>
        <fullName evidence="2">Uncharacterized protein</fullName>
    </submittedName>
</protein>
<feature type="region of interest" description="Disordered" evidence="1">
    <location>
        <begin position="1"/>
        <end position="26"/>
    </location>
</feature>
<dbReference type="Proteomes" id="UP000663834">
    <property type="component" value="Unassembled WGS sequence"/>
</dbReference>
<evidence type="ECO:0000313" key="6">
    <source>
        <dbReference type="EMBL" id="CAF2166925.1"/>
    </source>
</evidence>
<evidence type="ECO:0000256" key="1">
    <source>
        <dbReference type="SAM" id="MobiDB-lite"/>
    </source>
</evidence>
<dbReference type="Proteomes" id="UP000663866">
    <property type="component" value="Unassembled WGS sequence"/>
</dbReference>